<keyword evidence="2" id="KW-1185">Reference proteome</keyword>
<reference evidence="2" key="2">
    <citation type="submission" date="2015-01" db="EMBL/GenBank/DDBJ databases">
        <title>Complete sequence of three novel 9g-like phages.</title>
        <authorList>
            <person name="Carstens A.B."/>
            <person name="Hansen L.H."/>
            <person name="Kot W."/>
        </authorList>
    </citation>
    <scope>NUCLEOTIDE SEQUENCE [LARGE SCALE GENOMIC DNA]</scope>
</reference>
<evidence type="ECO:0000313" key="2">
    <source>
        <dbReference type="Proteomes" id="UP000033023"/>
    </source>
</evidence>
<reference evidence="1 2" key="1">
    <citation type="journal article" date="2015" name="Genome Announc.">
        <title>Complete Genome Sequences of Four Novel Escherichia coli Bacteriophages Belonging to New Phage Groups.</title>
        <authorList>
            <person name="Carstens A.B."/>
            <person name="Kot W."/>
            <person name="Hansen L.H."/>
        </authorList>
    </citation>
    <scope>NUCLEOTIDE SEQUENCE [LARGE SCALE GENOMIC DNA]</scope>
</reference>
<name>A0A0E3JIV2_9CAUD</name>
<sequence length="82" mass="9125">MQAIHVKTLAPTMSRGTRFKAVGLNMCKVEDIDYALDAKANAMFAAQQLIDDYNMQQKDKQVKPLGIGTLPDNTWAVLLDNK</sequence>
<protein>
    <submittedName>
        <fullName evidence="1">Uncharacterized protein</fullName>
    </submittedName>
</protein>
<dbReference type="Proteomes" id="UP000033023">
    <property type="component" value="Segment"/>
</dbReference>
<dbReference type="RefSeq" id="YP_009220040.1">
    <property type="nucleotide sequence ID" value="NC_029028.1"/>
</dbReference>
<accession>A0A0E3JIV2</accession>
<dbReference type="KEGG" id="vg:26646301"/>
<dbReference type="OrthoDB" id="26143at10239"/>
<dbReference type="GeneID" id="26646301"/>
<dbReference type="EMBL" id="KP719132">
    <property type="protein sequence ID" value="AKA60936.1"/>
    <property type="molecule type" value="Genomic_DNA"/>
</dbReference>
<proteinExistence type="predicted"/>
<organism evidence="1 2">
    <name type="scientific">Enterobacteria phage JenP1</name>
    <dbReference type="NCBI Taxonomy" id="1610837"/>
    <lineage>
        <taxon>Viruses</taxon>
        <taxon>Duplodnaviria</taxon>
        <taxon>Heunggongvirae</taxon>
        <taxon>Uroviricota</taxon>
        <taxon>Caudoviricetes</taxon>
        <taxon>Queuovirinae</taxon>
        <taxon>Nonagvirus</taxon>
        <taxon>Nonagvirus JenP1</taxon>
    </lineage>
</organism>
<evidence type="ECO:0000313" key="1">
    <source>
        <dbReference type="EMBL" id="AKA60936.1"/>
    </source>
</evidence>